<protein>
    <recommendedName>
        <fullName evidence="4 9">N-(5'-phosphoribosyl)anthranilate isomerase</fullName>
        <shortName evidence="9">PRAI</shortName>
        <ecNumber evidence="3 9">5.3.1.24</ecNumber>
    </recommendedName>
</protein>
<dbReference type="InterPro" id="IPR044643">
    <property type="entry name" value="TrpF_fam"/>
</dbReference>
<dbReference type="AlphaFoldDB" id="A0AAE3IPW3"/>
<evidence type="ECO:0000256" key="3">
    <source>
        <dbReference type="ARBA" id="ARBA00012572"/>
    </source>
</evidence>
<comment type="similarity">
    <text evidence="9">Belongs to the TrpF family.</text>
</comment>
<sequence>MTQLEQIYGVEKAGADYVGFIFYRASPRYVLNHLSTFDIRDLNVDIQRIGVFVNEDENEVLRIADECDLDMVQLHGDETPSYCANISNHYPVVKTFRMLKDDNILWKVNKYANVSDYFLFDTKTVQFGGSGEKFDWSTLVDIDIPNPYFLSGGIGVDDAEAINSFAEEIVSKKLIAVDINSKFELSPGNKDVRQVERFIVDLKSYKK</sequence>
<evidence type="ECO:0000256" key="4">
    <source>
        <dbReference type="ARBA" id="ARBA00022272"/>
    </source>
</evidence>
<dbReference type="GO" id="GO:0000162">
    <property type="term" value="P:L-tryptophan biosynthetic process"/>
    <property type="evidence" value="ECO:0007669"/>
    <property type="project" value="UniProtKB-UniRule"/>
</dbReference>
<evidence type="ECO:0000256" key="9">
    <source>
        <dbReference type="HAMAP-Rule" id="MF_00135"/>
    </source>
</evidence>
<gene>
    <name evidence="9" type="primary">trpF</name>
    <name evidence="11" type="ORF">OD355_10550</name>
</gene>
<feature type="domain" description="N-(5'phosphoribosyl) anthranilate isomerase (PRAI)" evidence="10">
    <location>
        <begin position="2"/>
        <end position="199"/>
    </location>
</feature>
<evidence type="ECO:0000256" key="2">
    <source>
        <dbReference type="ARBA" id="ARBA00004664"/>
    </source>
</evidence>
<keyword evidence="12" id="KW-1185">Reference proteome</keyword>
<dbReference type="PANTHER" id="PTHR42894">
    <property type="entry name" value="N-(5'-PHOSPHORIBOSYL)ANTHRANILATE ISOMERASE"/>
    <property type="match status" value="1"/>
</dbReference>
<evidence type="ECO:0000256" key="6">
    <source>
        <dbReference type="ARBA" id="ARBA00022822"/>
    </source>
</evidence>
<dbReference type="PANTHER" id="PTHR42894:SF1">
    <property type="entry name" value="N-(5'-PHOSPHORIBOSYL)ANTHRANILATE ISOMERASE"/>
    <property type="match status" value="1"/>
</dbReference>
<keyword evidence="8 9" id="KW-0413">Isomerase</keyword>
<evidence type="ECO:0000256" key="8">
    <source>
        <dbReference type="ARBA" id="ARBA00023235"/>
    </source>
</evidence>
<reference evidence="11" key="1">
    <citation type="submission" date="2022-10" db="EMBL/GenBank/DDBJ databases">
        <authorList>
            <person name="Kim H.S."/>
            <person name="Kim J.-S."/>
            <person name="Suh M.K."/>
            <person name="Eom M.K."/>
            <person name="Lee J.-S."/>
        </authorList>
    </citation>
    <scope>NUCLEOTIDE SEQUENCE</scope>
    <source>
        <strain evidence="11">LIP-5</strain>
    </source>
</reference>
<proteinExistence type="inferred from homology"/>
<dbReference type="RefSeq" id="WP_263038441.1">
    <property type="nucleotide sequence ID" value="NZ_JAOTPL010000016.1"/>
</dbReference>
<dbReference type="EC" id="5.3.1.24" evidence="3 9"/>
<dbReference type="SUPFAM" id="SSF51366">
    <property type="entry name" value="Ribulose-phoshate binding barrel"/>
    <property type="match status" value="1"/>
</dbReference>
<name>A0AAE3IPW3_9BACT</name>
<keyword evidence="6 9" id="KW-0822">Tryptophan biosynthesis</keyword>
<dbReference type="InterPro" id="IPR013785">
    <property type="entry name" value="Aldolase_TIM"/>
</dbReference>
<accession>A0AAE3IPW3</accession>
<dbReference type="Pfam" id="PF00697">
    <property type="entry name" value="PRAI"/>
    <property type="match status" value="1"/>
</dbReference>
<comment type="caution">
    <text evidence="11">The sequence shown here is derived from an EMBL/GenBank/DDBJ whole genome shotgun (WGS) entry which is preliminary data.</text>
</comment>
<evidence type="ECO:0000313" key="11">
    <source>
        <dbReference type="EMBL" id="MCU7694956.1"/>
    </source>
</evidence>
<dbReference type="CDD" id="cd00405">
    <property type="entry name" value="PRAI"/>
    <property type="match status" value="1"/>
</dbReference>
<organism evidence="11 12">
    <name type="scientific">Haoranjiania flava</name>
    <dbReference type="NCBI Taxonomy" id="1856322"/>
    <lineage>
        <taxon>Bacteria</taxon>
        <taxon>Pseudomonadati</taxon>
        <taxon>Bacteroidota</taxon>
        <taxon>Chitinophagia</taxon>
        <taxon>Chitinophagales</taxon>
        <taxon>Chitinophagaceae</taxon>
        <taxon>Haoranjiania</taxon>
    </lineage>
</organism>
<dbReference type="Gene3D" id="3.20.20.70">
    <property type="entry name" value="Aldolase class I"/>
    <property type="match status" value="1"/>
</dbReference>
<evidence type="ECO:0000256" key="5">
    <source>
        <dbReference type="ARBA" id="ARBA00022605"/>
    </source>
</evidence>
<evidence type="ECO:0000259" key="10">
    <source>
        <dbReference type="Pfam" id="PF00697"/>
    </source>
</evidence>
<keyword evidence="5 9" id="KW-0028">Amino-acid biosynthesis</keyword>
<evidence type="ECO:0000256" key="1">
    <source>
        <dbReference type="ARBA" id="ARBA00001164"/>
    </source>
</evidence>
<comment type="pathway">
    <text evidence="2 9">Amino-acid biosynthesis; L-tryptophan biosynthesis; L-tryptophan from chorismate: step 3/5.</text>
</comment>
<dbReference type="Proteomes" id="UP001209317">
    <property type="component" value="Unassembled WGS sequence"/>
</dbReference>
<comment type="catalytic activity">
    <reaction evidence="1 9">
        <text>N-(5-phospho-beta-D-ribosyl)anthranilate = 1-(2-carboxyphenylamino)-1-deoxy-D-ribulose 5-phosphate</text>
        <dbReference type="Rhea" id="RHEA:21540"/>
        <dbReference type="ChEBI" id="CHEBI:18277"/>
        <dbReference type="ChEBI" id="CHEBI:58613"/>
        <dbReference type="EC" id="5.3.1.24"/>
    </reaction>
</comment>
<dbReference type="HAMAP" id="MF_00135">
    <property type="entry name" value="PRAI"/>
    <property type="match status" value="1"/>
</dbReference>
<evidence type="ECO:0000256" key="7">
    <source>
        <dbReference type="ARBA" id="ARBA00023141"/>
    </source>
</evidence>
<evidence type="ECO:0000313" key="12">
    <source>
        <dbReference type="Proteomes" id="UP001209317"/>
    </source>
</evidence>
<dbReference type="InterPro" id="IPR011060">
    <property type="entry name" value="RibuloseP-bd_barrel"/>
</dbReference>
<dbReference type="EMBL" id="JAOTPL010000016">
    <property type="protein sequence ID" value="MCU7694956.1"/>
    <property type="molecule type" value="Genomic_DNA"/>
</dbReference>
<dbReference type="InterPro" id="IPR001240">
    <property type="entry name" value="PRAI_dom"/>
</dbReference>
<dbReference type="GO" id="GO:0004640">
    <property type="term" value="F:phosphoribosylanthranilate isomerase activity"/>
    <property type="evidence" value="ECO:0007669"/>
    <property type="project" value="UniProtKB-UniRule"/>
</dbReference>
<keyword evidence="7 9" id="KW-0057">Aromatic amino acid biosynthesis</keyword>